<keyword evidence="6 7" id="KW-0862">Zinc</keyword>
<dbReference type="EC" id="3.1.-.-" evidence="7"/>
<feature type="binding site" evidence="7">
    <location>
        <position position="106"/>
    </location>
    <ligand>
        <name>Zn(2+)</name>
        <dbReference type="ChEBI" id="CHEBI:29105"/>
        <note>catalytic</note>
    </ligand>
</feature>
<protein>
    <recommendedName>
        <fullName evidence="7">Endoribonuclease YbeY</fullName>
        <ecNumber evidence="7">3.1.-.-</ecNumber>
    </recommendedName>
</protein>
<sequence length="143" mass="16820">MQLTFHAEEIDFELEEASKIDRWLKSVIKNENWILAAVTYIFCSDAYLYQMNVEHLQHDTYTDVITFQYNEEFVEGDIFISIERTNENAQTFGVSSSHELHRVMVHGLLHLMGYKDKEPADKKLMTEKENEYLELLKPILALS</sequence>
<evidence type="ECO:0000256" key="3">
    <source>
        <dbReference type="ARBA" id="ARBA00022723"/>
    </source>
</evidence>
<comment type="similarity">
    <text evidence="1 7">Belongs to the endoribonuclease YbeY family.</text>
</comment>
<keyword evidence="2 7" id="KW-0540">Nuclease</keyword>
<reference evidence="8" key="1">
    <citation type="submission" date="2020-01" db="EMBL/GenBank/DDBJ databases">
        <authorList>
            <person name="Meier V. D."/>
            <person name="Meier V D."/>
        </authorList>
    </citation>
    <scope>NUCLEOTIDE SEQUENCE</scope>
    <source>
        <strain evidence="8">HLG_WM_MAG_10</strain>
    </source>
</reference>
<dbReference type="GO" id="GO:0004521">
    <property type="term" value="F:RNA endonuclease activity"/>
    <property type="evidence" value="ECO:0007669"/>
    <property type="project" value="UniProtKB-UniRule"/>
</dbReference>
<dbReference type="NCBIfam" id="TIGR00043">
    <property type="entry name" value="rRNA maturation RNase YbeY"/>
    <property type="match status" value="1"/>
</dbReference>
<proteinExistence type="inferred from homology"/>
<feature type="binding site" evidence="7">
    <location>
        <position position="110"/>
    </location>
    <ligand>
        <name>Zn(2+)</name>
        <dbReference type="ChEBI" id="CHEBI:29105"/>
        <note>catalytic</note>
    </ligand>
</feature>
<dbReference type="PANTHER" id="PTHR46986">
    <property type="entry name" value="ENDORIBONUCLEASE YBEY, CHLOROPLASTIC"/>
    <property type="match status" value="1"/>
</dbReference>
<dbReference type="GO" id="GO:0006364">
    <property type="term" value="P:rRNA processing"/>
    <property type="evidence" value="ECO:0007669"/>
    <property type="project" value="UniProtKB-UniRule"/>
</dbReference>
<keyword evidence="7" id="KW-0963">Cytoplasm</keyword>
<comment type="cofactor">
    <cofactor evidence="7">
        <name>Zn(2+)</name>
        <dbReference type="ChEBI" id="CHEBI:29105"/>
    </cofactor>
    <text evidence="7">Binds 1 zinc ion.</text>
</comment>
<comment type="subcellular location">
    <subcellularLocation>
        <location evidence="7">Cytoplasm</location>
    </subcellularLocation>
</comment>
<evidence type="ECO:0000256" key="1">
    <source>
        <dbReference type="ARBA" id="ARBA00010875"/>
    </source>
</evidence>
<name>A0A6S6T450_9BACT</name>
<comment type="function">
    <text evidence="7">Single strand-specific metallo-endoribonuclease involved in late-stage 70S ribosome quality control and in maturation of the 3' terminus of the 16S rRNA.</text>
</comment>
<feature type="binding site" evidence="7">
    <location>
        <position position="116"/>
    </location>
    <ligand>
        <name>Zn(2+)</name>
        <dbReference type="ChEBI" id="CHEBI:29105"/>
        <note>catalytic</note>
    </ligand>
</feature>
<dbReference type="GO" id="GO:0005737">
    <property type="term" value="C:cytoplasm"/>
    <property type="evidence" value="ECO:0007669"/>
    <property type="project" value="UniProtKB-SubCell"/>
</dbReference>
<accession>A0A6S6T450</accession>
<dbReference type="PROSITE" id="PS01306">
    <property type="entry name" value="UPF0054"/>
    <property type="match status" value="1"/>
</dbReference>
<gene>
    <name evidence="7" type="primary">ybeY</name>
    <name evidence="8" type="ORF">HELGO_WM17329</name>
</gene>
<dbReference type="HAMAP" id="MF_00009">
    <property type="entry name" value="Endoribonucl_YbeY"/>
    <property type="match status" value="1"/>
</dbReference>
<evidence type="ECO:0000256" key="5">
    <source>
        <dbReference type="ARBA" id="ARBA00022801"/>
    </source>
</evidence>
<evidence type="ECO:0000256" key="4">
    <source>
        <dbReference type="ARBA" id="ARBA00022759"/>
    </source>
</evidence>
<dbReference type="PANTHER" id="PTHR46986:SF1">
    <property type="entry name" value="ENDORIBONUCLEASE YBEY, CHLOROPLASTIC"/>
    <property type="match status" value="1"/>
</dbReference>
<dbReference type="InterPro" id="IPR023091">
    <property type="entry name" value="MetalPrtase_cat_dom_sf_prd"/>
</dbReference>
<evidence type="ECO:0000256" key="6">
    <source>
        <dbReference type="ARBA" id="ARBA00022833"/>
    </source>
</evidence>
<keyword evidence="4 7" id="KW-0255">Endonuclease</keyword>
<dbReference type="GO" id="GO:0008270">
    <property type="term" value="F:zinc ion binding"/>
    <property type="evidence" value="ECO:0007669"/>
    <property type="project" value="UniProtKB-UniRule"/>
</dbReference>
<keyword evidence="7" id="KW-0698">rRNA processing</keyword>
<evidence type="ECO:0000256" key="2">
    <source>
        <dbReference type="ARBA" id="ARBA00022722"/>
    </source>
</evidence>
<dbReference type="GO" id="GO:0004222">
    <property type="term" value="F:metalloendopeptidase activity"/>
    <property type="evidence" value="ECO:0007669"/>
    <property type="project" value="InterPro"/>
</dbReference>
<dbReference type="Pfam" id="PF02130">
    <property type="entry name" value="YbeY"/>
    <property type="match status" value="1"/>
</dbReference>
<organism evidence="8">
    <name type="scientific">uncultured Aureispira sp</name>
    <dbReference type="NCBI Taxonomy" id="1331704"/>
    <lineage>
        <taxon>Bacteria</taxon>
        <taxon>Pseudomonadati</taxon>
        <taxon>Bacteroidota</taxon>
        <taxon>Saprospiria</taxon>
        <taxon>Saprospirales</taxon>
        <taxon>Saprospiraceae</taxon>
        <taxon>Aureispira</taxon>
        <taxon>environmental samples</taxon>
    </lineage>
</organism>
<dbReference type="InterPro" id="IPR002036">
    <property type="entry name" value="YbeY"/>
</dbReference>
<dbReference type="AlphaFoldDB" id="A0A6S6T450"/>
<keyword evidence="5 7" id="KW-0378">Hydrolase</keyword>
<dbReference type="SUPFAM" id="SSF55486">
    <property type="entry name" value="Metalloproteases ('zincins'), catalytic domain"/>
    <property type="match status" value="1"/>
</dbReference>
<dbReference type="EMBL" id="CACVAQ010000257">
    <property type="protein sequence ID" value="CAA6817911.1"/>
    <property type="molecule type" value="Genomic_DNA"/>
</dbReference>
<keyword evidence="3 7" id="KW-0479">Metal-binding</keyword>
<keyword evidence="7" id="KW-0690">Ribosome biogenesis</keyword>
<evidence type="ECO:0000313" key="8">
    <source>
        <dbReference type="EMBL" id="CAA6817911.1"/>
    </source>
</evidence>
<dbReference type="Gene3D" id="3.40.390.30">
    <property type="entry name" value="Metalloproteases ('zincins'), catalytic domain"/>
    <property type="match status" value="1"/>
</dbReference>
<dbReference type="InterPro" id="IPR020549">
    <property type="entry name" value="YbeY_CS"/>
</dbReference>
<evidence type="ECO:0000256" key="7">
    <source>
        <dbReference type="HAMAP-Rule" id="MF_00009"/>
    </source>
</evidence>